<feature type="signal peptide" evidence="2">
    <location>
        <begin position="1"/>
        <end position="26"/>
    </location>
</feature>
<evidence type="ECO:0000313" key="4">
    <source>
        <dbReference type="Proteomes" id="UP001056201"/>
    </source>
</evidence>
<dbReference type="Pfam" id="PF03401">
    <property type="entry name" value="TctC"/>
    <property type="match status" value="1"/>
</dbReference>
<dbReference type="CDD" id="cd13578">
    <property type="entry name" value="PBP2_Bug27"/>
    <property type="match status" value="1"/>
</dbReference>
<proteinExistence type="inferred from homology"/>
<dbReference type="PANTHER" id="PTHR42928">
    <property type="entry name" value="TRICARBOXYLATE-BINDING PROTEIN"/>
    <property type="match status" value="1"/>
</dbReference>
<name>A0ABY4S5J9_AQUTE</name>
<reference evidence="3" key="1">
    <citation type="submission" date="2022-05" db="EMBL/GenBank/DDBJ databases">
        <title>An RpoN-dependent PEP-CTERM gene is involved in floc formation of an Aquincola tertiaricarbonis strain.</title>
        <authorList>
            <person name="Qiu D."/>
            <person name="Xia M."/>
        </authorList>
    </citation>
    <scope>NUCLEOTIDE SEQUENCE</scope>
    <source>
        <strain evidence="3">RN12</strain>
    </source>
</reference>
<accession>A0ABY4S5J9</accession>
<dbReference type="Proteomes" id="UP001056201">
    <property type="component" value="Chromosome 1"/>
</dbReference>
<dbReference type="PANTHER" id="PTHR42928:SF5">
    <property type="entry name" value="BLR1237 PROTEIN"/>
    <property type="match status" value="1"/>
</dbReference>
<comment type="similarity">
    <text evidence="1">Belongs to the UPF0065 (bug) family.</text>
</comment>
<dbReference type="InterPro" id="IPR005064">
    <property type="entry name" value="BUG"/>
</dbReference>
<dbReference type="Gene3D" id="3.40.190.10">
    <property type="entry name" value="Periplasmic binding protein-like II"/>
    <property type="match status" value="1"/>
</dbReference>
<organism evidence="3 4">
    <name type="scientific">Aquincola tertiaricarbonis</name>
    <dbReference type="NCBI Taxonomy" id="391953"/>
    <lineage>
        <taxon>Bacteria</taxon>
        <taxon>Pseudomonadati</taxon>
        <taxon>Pseudomonadota</taxon>
        <taxon>Betaproteobacteria</taxon>
        <taxon>Burkholderiales</taxon>
        <taxon>Sphaerotilaceae</taxon>
        <taxon>Aquincola</taxon>
    </lineage>
</organism>
<dbReference type="RefSeq" id="WP_250195258.1">
    <property type="nucleotide sequence ID" value="NZ_CP097635.1"/>
</dbReference>
<dbReference type="PIRSF" id="PIRSF017082">
    <property type="entry name" value="YflP"/>
    <property type="match status" value="1"/>
</dbReference>
<evidence type="ECO:0000256" key="1">
    <source>
        <dbReference type="ARBA" id="ARBA00006987"/>
    </source>
</evidence>
<sequence>MQANKRRLLAAAAALVAGTWVGTGHAQGSYPDKPVKLVVGYAPGTAPDVLARLVSDRLGQALKQQVVVDNRAGAGGQIAAQTVAKSPADGYTLLLGEAGSISIAPAAFSKLPYDPTKELVGVGELCKVDFVMVVPANSPHKTVADFVKAAKAQADKTNIATFGAGTPGHFGAELLAEAGGFKVEPVHYRATGDAVTAIVSGDVAGSFVSTALGAAQIKGGKMRALATTAPQRSPLLPDVPTFAESGLPKVDVSTWFAVLAPAGTPAPVLDLLNKQLQATLRLPDVQAKMVEAGFSVSASSRADTDKLIKSEGQRWAGLVKATGFKGD</sequence>
<gene>
    <name evidence="3" type="ORF">MW290_13970</name>
</gene>
<evidence type="ECO:0000256" key="2">
    <source>
        <dbReference type="SAM" id="SignalP"/>
    </source>
</evidence>
<dbReference type="Gene3D" id="3.40.190.150">
    <property type="entry name" value="Bordetella uptake gene, domain 1"/>
    <property type="match status" value="1"/>
</dbReference>
<dbReference type="InterPro" id="IPR042100">
    <property type="entry name" value="Bug_dom1"/>
</dbReference>
<evidence type="ECO:0000313" key="3">
    <source>
        <dbReference type="EMBL" id="URI06993.1"/>
    </source>
</evidence>
<protein>
    <submittedName>
        <fullName evidence="3">Tripartite tricarboxylate transporter substrate binding protein</fullName>
    </submittedName>
</protein>
<keyword evidence="2" id="KW-0732">Signal</keyword>
<feature type="chain" id="PRO_5047311945" evidence="2">
    <location>
        <begin position="27"/>
        <end position="327"/>
    </location>
</feature>
<keyword evidence="4" id="KW-1185">Reference proteome</keyword>
<dbReference type="EMBL" id="CP097635">
    <property type="protein sequence ID" value="URI06993.1"/>
    <property type="molecule type" value="Genomic_DNA"/>
</dbReference>
<dbReference type="SUPFAM" id="SSF53850">
    <property type="entry name" value="Periplasmic binding protein-like II"/>
    <property type="match status" value="1"/>
</dbReference>